<evidence type="ECO:0000313" key="1">
    <source>
        <dbReference type="EMBL" id="MVN88524.1"/>
    </source>
</evidence>
<proteinExistence type="predicted"/>
<gene>
    <name evidence="1" type="ORF">GO986_17435</name>
</gene>
<accession>A0A7C9MT05</accession>
<dbReference type="Proteomes" id="UP000483286">
    <property type="component" value="Unassembled WGS sequence"/>
</dbReference>
<comment type="caution">
    <text evidence="1">The sequence shown here is derived from an EMBL/GenBank/DDBJ whole genome shotgun (WGS) entry which is preliminary data.</text>
</comment>
<organism evidence="1 2">
    <name type="scientific">Deinococcus arboris</name>
    <dbReference type="NCBI Taxonomy" id="2682977"/>
    <lineage>
        <taxon>Bacteria</taxon>
        <taxon>Thermotogati</taxon>
        <taxon>Deinococcota</taxon>
        <taxon>Deinococci</taxon>
        <taxon>Deinococcales</taxon>
        <taxon>Deinococcaceae</taxon>
        <taxon>Deinococcus</taxon>
    </lineage>
</organism>
<protein>
    <submittedName>
        <fullName evidence="1">Uncharacterized protein</fullName>
    </submittedName>
</protein>
<sequence length="113" mass="12416">MAESKDHSGPRWQPVRVGYRQRQAGGWNLEFSGDVPTWTNALLVMDGAGLAPKPEFRVFMTRPGVTGGTDWFHVGQAWVLGQGRAVVIQLAVQVPKGEKKLVLLPPRTRARAA</sequence>
<evidence type="ECO:0000313" key="2">
    <source>
        <dbReference type="Proteomes" id="UP000483286"/>
    </source>
</evidence>
<reference evidence="1 2" key="1">
    <citation type="submission" date="2019-12" db="EMBL/GenBank/DDBJ databases">
        <title>Deinococcus sp. HMF7620 Genome sequencing and assembly.</title>
        <authorList>
            <person name="Kang H."/>
            <person name="Kim H."/>
            <person name="Joh K."/>
        </authorList>
    </citation>
    <scope>NUCLEOTIDE SEQUENCE [LARGE SCALE GENOMIC DNA]</scope>
    <source>
        <strain evidence="1 2">HMF7620</strain>
    </source>
</reference>
<name>A0A7C9MT05_9DEIO</name>
<dbReference type="RefSeq" id="WP_157460584.1">
    <property type="nucleotide sequence ID" value="NZ_WQLB01000029.1"/>
</dbReference>
<dbReference type="AlphaFoldDB" id="A0A7C9MT05"/>
<dbReference type="EMBL" id="WQLB01000029">
    <property type="protein sequence ID" value="MVN88524.1"/>
    <property type="molecule type" value="Genomic_DNA"/>
</dbReference>
<keyword evidence="2" id="KW-1185">Reference proteome</keyword>